<dbReference type="AlphaFoldDB" id="A0A0F5LJY9"/>
<protein>
    <submittedName>
        <fullName evidence="1">Uncharacterized protein</fullName>
    </submittedName>
</protein>
<dbReference type="STRING" id="1121477.SAMN02745223_00464"/>
<dbReference type="RefSeq" id="WP_046136277.1">
    <property type="nucleotide sequence ID" value="NZ_FQVC01000001.1"/>
</dbReference>
<evidence type="ECO:0000313" key="3">
    <source>
        <dbReference type="Proteomes" id="UP000033608"/>
    </source>
</evidence>
<evidence type="ECO:0000313" key="4">
    <source>
        <dbReference type="Proteomes" id="UP000184533"/>
    </source>
</evidence>
<proteinExistence type="predicted"/>
<dbReference type="Proteomes" id="UP000033608">
    <property type="component" value="Unassembled WGS sequence"/>
</dbReference>
<organism evidence="1 3">
    <name type="scientific">Devosia limi DSM 17137</name>
    <dbReference type="NCBI Taxonomy" id="1121477"/>
    <lineage>
        <taxon>Bacteria</taxon>
        <taxon>Pseudomonadati</taxon>
        <taxon>Pseudomonadota</taxon>
        <taxon>Alphaproteobacteria</taxon>
        <taxon>Hyphomicrobiales</taxon>
        <taxon>Devosiaceae</taxon>
        <taxon>Devosia</taxon>
    </lineage>
</organism>
<sequence>MTISKPLFPIPESTGALDGEHGERQLALEYLAEAWNTAEEDGVETVALAHASLFAALATFVKVHGDDVTAELVALLPDRIRTGEYNLDRVLQ</sequence>
<evidence type="ECO:0000313" key="2">
    <source>
        <dbReference type="EMBL" id="SHE46790.1"/>
    </source>
</evidence>
<keyword evidence="3" id="KW-1185">Reference proteome</keyword>
<dbReference type="EMBL" id="LAJF01000094">
    <property type="protein sequence ID" value="KKB82648.1"/>
    <property type="molecule type" value="Genomic_DNA"/>
</dbReference>
<name>A0A0F5LJY9_9HYPH</name>
<dbReference type="OrthoDB" id="9809513at2"/>
<dbReference type="Proteomes" id="UP000184533">
    <property type="component" value="Unassembled WGS sequence"/>
</dbReference>
<dbReference type="PATRIC" id="fig|1121477.3.peg.4362"/>
<evidence type="ECO:0000313" key="1">
    <source>
        <dbReference type="EMBL" id="KKB82648.1"/>
    </source>
</evidence>
<reference evidence="1 3" key="1">
    <citation type="submission" date="2015-03" db="EMBL/GenBank/DDBJ databases">
        <authorList>
            <person name="Hassan Y.I."/>
            <person name="Lepp D."/>
            <person name="Zhou T."/>
        </authorList>
    </citation>
    <scope>NUCLEOTIDE SEQUENCE [LARGE SCALE GENOMIC DNA]</scope>
    <source>
        <strain evidence="1 3">DSM 17137</strain>
    </source>
</reference>
<reference evidence="2 4" key="2">
    <citation type="submission" date="2016-11" db="EMBL/GenBank/DDBJ databases">
        <authorList>
            <person name="Jaros S."/>
            <person name="Januszkiewicz K."/>
            <person name="Wedrychowicz H."/>
        </authorList>
    </citation>
    <scope>NUCLEOTIDE SEQUENCE [LARGE SCALE GENOMIC DNA]</scope>
    <source>
        <strain evidence="2 4">DSM 17137</strain>
    </source>
</reference>
<gene>
    <name evidence="2" type="ORF">SAMN02745223_00464</name>
    <name evidence="1" type="ORF">VW29_15945</name>
</gene>
<dbReference type="EMBL" id="FQVC01000001">
    <property type="protein sequence ID" value="SHE46790.1"/>
    <property type="molecule type" value="Genomic_DNA"/>
</dbReference>
<accession>A0A0F5LJY9</accession>